<dbReference type="AlphaFoldDB" id="A0A348WQV7"/>
<keyword evidence="6 7" id="KW-0472">Membrane</keyword>
<evidence type="ECO:0000256" key="3">
    <source>
        <dbReference type="ARBA" id="ARBA00022692"/>
    </source>
</evidence>
<dbReference type="PANTHER" id="PTHR43731:SF14">
    <property type="entry name" value="PRESENILIN-ASSOCIATED RHOMBOID-LIKE PROTEIN, MITOCHONDRIAL"/>
    <property type="match status" value="1"/>
</dbReference>
<comment type="caution">
    <text evidence="10">The sequence shown here is derived from an EMBL/GenBank/DDBJ whole genome shotgun (WGS) entry which is preliminary data.</text>
</comment>
<dbReference type="GO" id="GO:0004252">
    <property type="term" value="F:serine-type endopeptidase activity"/>
    <property type="evidence" value="ECO:0007669"/>
    <property type="project" value="InterPro"/>
</dbReference>
<feature type="transmembrane region" description="Helical" evidence="7">
    <location>
        <begin position="187"/>
        <end position="205"/>
    </location>
</feature>
<keyword evidence="4" id="KW-0378">Hydrolase</keyword>
<comment type="subcellular location">
    <subcellularLocation>
        <location evidence="1">Membrane</location>
        <topology evidence="1">Multi-pass membrane protein</topology>
    </subcellularLocation>
</comment>
<name>A0A348WQV7_9GAMM</name>
<feature type="transmembrane region" description="Helical" evidence="7">
    <location>
        <begin position="217"/>
        <end position="236"/>
    </location>
</feature>
<evidence type="ECO:0000259" key="8">
    <source>
        <dbReference type="Pfam" id="PF01694"/>
    </source>
</evidence>
<dbReference type="Pfam" id="PF12122">
    <property type="entry name" value="Rhomboid_N"/>
    <property type="match status" value="1"/>
</dbReference>
<dbReference type="GO" id="GO:0006508">
    <property type="term" value="P:proteolysis"/>
    <property type="evidence" value="ECO:0007669"/>
    <property type="project" value="UniProtKB-KW"/>
</dbReference>
<keyword evidence="5 7" id="KW-1133">Transmembrane helix</keyword>
<dbReference type="InterPro" id="IPR050925">
    <property type="entry name" value="Rhomboid_protease_S54"/>
</dbReference>
<feature type="transmembrane region" description="Helical" evidence="7">
    <location>
        <begin position="88"/>
        <end position="112"/>
    </location>
</feature>
<reference evidence="10 11" key="1">
    <citation type="journal article" date="2018" name="Nat. Biotechnol.">
        <title>A standardized bacterial taxonomy based on genome phylogeny substantially revises the tree of life.</title>
        <authorList>
            <person name="Parks D.H."/>
            <person name="Chuvochina M."/>
            <person name="Waite D.W."/>
            <person name="Rinke C."/>
            <person name="Skarshewski A."/>
            <person name="Chaumeil P.A."/>
            <person name="Hugenholtz P."/>
        </authorList>
    </citation>
    <scope>NUCLEOTIDE SEQUENCE [LARGE SCALE GENOMIC DNA]</scope>
    <source>
        <strain evidence="10">UBA9360</strain>
    </source>
</reference>
<dbReference type="EMBL" id="DMUP01000221">
    <property type="protein sequence ID" value="HAR56919.1"/>
    <property type="molecule type" value="Genomic_DNA"/>
</dbReference>
<dbReference type="Proteomes" id="UP000262878">
    <property type="component" value="Unassembled WGS sequence"/>
</dbReference>
<dbReference type="RefSeq" id="WP_006953836.1">
    <property type="nucleotide sequence ID" value="NZ_DAIRLQ010000010.1"/>
</dbReference>
<protein>
    <submittedName>
        <fullName evidence="10">Rhomboid family intramembrane serine protease</fullName>
    </submittedName>
</protein>
<dbReference type="InterPro" id="IPR035952">
    <property type="entry name" value="Rhomboid-like_sf"/>
</dbReference>
<dbReference type="SUPFAM" id="SSF144091">
    <property type="entry name" value="Rhomboid-like"/>
    <property type="match status" value="1"/>
</dbReference>
<comment type="similarity">
    <text evidence="2">Belongs to the peptidase S54 family.</text>
</comment>
<dbReference type="GO" id="GO:0016020">
    <property type="term" value="C:membrane"/>
    <property type="evidence" value="ECO:0007669"/>
    <property type="project" value="UniProtKB-SubCell"/>
</dbReference>
<evidence type="ECO:0000256" key="6">
    <source>
        <dbReference type="ARBA" id="ARBA00023136"/>
    </source>
</evidence>
<evidence type="ECO:0000313" key="11">
    <source>
        <dbReference type="Proteomes" id="UP000262878"/>
    </source>
</evidence>
<dbReference type="Pfam" id="PF01694">
    <property type="entry name" value="Rhomboid"/>
    <property type="match status" value="1"/>
</dbReference>
<evidence type="ECO:0000256" key="5">
    <source>
        <dbReference type="ARBA" id="ARBA00022989"/>
    </source>
</evidence>
<evidence type="ECO:0000313" key="10">
    <source>
        <dbReference type="EMBL" id="HAR56919.1"/>
    </source>
</evidence>
<evidence type="ECO:0000256" key="7">
    <source>
        <dbReference type="SAM" id="Phobius"/>
    </source>
</evidence>
<gene>
    <name evidence="10" type="ORF">DCR58_09080</name>
</gene>
<dbReference type="InterPro" id="IPR022732">
    <property type="entry name" value="Peptidase_S54_GlpG_N"/>
</dbReference>
<evidence type="ECO:0000259" key="9">
    <source>
        <dbReference type="Pfam" id="PF12122"/>
    </source>
</evidence>
<feature type="transmembrane region" description="Helical" evidence="7">
    <location>
        <begin position="132"/>
        <end position="151"/>
    </location>
</feature>
<evidence type="ECO:0000256" key="4">
    <source>
        <dbReference type="ARBA" id="ARBA00022801"/>
    </source>
</evidence>
<dbReference type="PANTHER" id="PTHR43731">
    <property type="entry name" value="RHOMBOID PROTEASE"/>
    <property type="match status" value="1"/>
</dbReference>
<evidence type="ECO:0000256" key="2">
    <source>
        <dbReference type="ARBA" id="ARBA00009045"/>
    </source>
</evidence>
<dbReference type="InterPro" id="IPR022764">
    <property type="entry name" value="Peptidase_S54_rhomboid_dom"/>
</dbReference>
<feature type="domain" description="Peptidase S54 rhomboid" evidence="8">
    <location>
        <begin position="125"/>
        <end position="258"/>
    </location>
</feature>
<evidence type="ECO:0000256" key="1">
    <source>
        <dbReference type="ARBA" id="ARBA00004141"/>
    </source>
</evidence>
<accession>A0A348WQV7</accession>
<proteinExistence type="inferred from homology"/>
<sequence length="266" mass="30136">MKRLLTTQDGPYLQQLYAWLRSQGIPVSVSERNGKLDLLLHQSSYEARARQLIDEFKADPDIIAVREQTKNRELLNDLMKNTGWLTRIIAVVCVLMFIGIMAGGDTFVRYFIISDSFSQLPLDAPWRFITPAFLHFSATHIVFNLFWWWYLGGRIEVYLGTRWLFALFVLTAVSANVIQFQVSGPNFGGMSGVVYGLLGFCWLYSGQRNTPLKLPPALILFMLGWLILGYTNVLWVNVANEAHLAGLIAGCIAGITVRKLTPKPRY</sequence>
<organism evidence="10 11">
    <name type="scientific">Idiomarina baltica</name>
    <dbReference type="NCBI Taxonomy" id="190892"/>
    <lineage>
        <taxon>Bacteria</taxon>
        <taxon>Pseudomonadati</taxon>
        <taxon>Pseudomonadota</taxon>
        <taxon>Gammaproteobacteria</taxon>
        <taxon>Alteromonadales</taxon>
        <taxon>Idiomarinaceae</taxon>
        <taxon>Idiomarina</taxon>
    </lineage>
</organism>
<keyword evidence="10" id="KW-0645">Protease</keyword>
<keyword evidence="3 7" id="KW-0812">Transmembrane</keyword>
<dbReference type="Gene3D" id="1.20.1540.10">
    <property type="entry name" value="Rhomboid-like"/>
    <property type="match status" value="1"/>
</dbReference>
<dbReference type="STRING" id="314276.OS145_02145"/>
<feature type="transmembrane region" description="Helical" evidence="7">
    <location>
        <begin position="163"/>
        <end position="181"/>
    </location>
</feature>
<feature type="domain" description="Peptidase S54 GlpG peptidase N-terminal" evidence="9">
    <location>
        <begin position="1"/>
        <end position="61"/>
    </location>
</feature>